<comment type="caution">
    <text evidence="1">The sequence shown here is derived from an EMBL/GenBank/DDBJ whole genome shotgun (WGS) entry which is preliminary data.</text>
</comment>
<organism evidence="1 2">
    <name type="scientific">Tenebrio molitor</name>
    <name type="common">Yellow mealworm beetle</name>
    <dbReference type="NCBI Taxonomy" id="7067"/>
    <lineage>
        <taxon>Eukaryota</taxon>
        <taxon>Metazoa</taxon>
        <taxon>Ecdysozoa</taxon>
        <taxon>Arthropoda</taxon>
        <taxon>Hexapoda</taxon>
        <taxon>Insecta</taxon>
        <taxon>Pterygota</taxon>
        <taxon>Neoptera</taxon>
        <taxon>Endopterygota</taxon>
        <taxon>Coleoptera</taxon>
        <taxon>Polyphaga</taxon>
        <taxon>Cucujiformia</taxon>
        <taxon>Tenebrionidae</taxon>
        <taxon>Tenebrio</taxon>
    </lineage>
</organism>
<dbReference type="AlphaFoldDB" id="A0A8J6L3Z3"/>
<accession>A0A8J6L3Z3</accession>
<reference evidence="1" key="1">
    <citation type="journal article" date="2020" name="J Insects Food Feed">
        <title>The yellow mealworm (Tenebrio molitor) genome: a resource for the emerging insects as food and feed industry.</title>
        <authorList>
            <person name="Eriksson T."/>
            <person name="Andere A."/>
            <person name="Kelstrup H."/>
            <person name="Emery V."/>
            <person name="Picard C."/>
        </authorList>
    </citation>
    <scope>NUCLEOTIDE SEQUENCE</scope>
    <source>
        <strain evidence="1">Stoneville</strain>
        <tissue evidence="1">Whole head</tissue>
    </source>
</reference>
<keyword evidence="2" id="KW-1185">Reference proteome</keyword>
<proteinExistence type="predicted"/>
<gene>
    <name evidence="1" type="ORF">GEV33_015426</name>
</gene>
<name>A0A8J6L3Z3_TENMO</name>
<dbReference type="Proteomes" id="UP000719412">
    <property type="component" value="Unassembled WGS sequence"/>
</dbReference>
<evidence type="ECO:0000313" key="1">
    <source>
        <dbReference type="EMBL" id="KAH0807365.1"/>
    </source>
</evidence>
<evidence type="ECO:0000313" key="2">
    <source>
        <dbReference type="Proteomes" id="UP000719412"/>
    </source>
</evidence>
<sequence length="88" mass="9692">MEVGCRLILWPWRSSSVETAGGLCTPNCTRGYYSATRTSNAIPERSALKTTPVVEPLIMIEARGRNPPALGLVVPKHMNTLQVRELDI</sequence>
<protein>
    <submittedName>
        <fullName evidence="1">Uncharacterized protein</fullName>
    </submittedName>
</protein>
<dbReference type="EMBL" id="JABDTM020030648">
    <property type="protein sequence ID" value="KAH0807365.1"/>
    <property type="molecule type" value="Genomic_DNA"/>
</dbReference>
<reference evidence="1" key="2">
    <citation type="submission" date="2021-08" db="EMBL/GenBank/DDBJ databases">
        <authorList>
            <person name="Eriksson T."/>
        </authorList>
    </citation>
    <scope>NUCLEOTIDE SEQUENCE</scope>
    <source>
        <strain evidence="1">Stoneville</strain>
        <tissue evidence="1">Whole head</tissue>
    </source>
</reference>